<dbReference type="EMBL" id="JANPWB010000009">
    <property type="protein sequence ID" value="KAJ1157583.1"/>
    <property type="molecule type" value="Genomic_DNA"/>
</dbReference>
<dbReference type="Proteomes" id="UP001066276">
    <property type="component" value="Chromosome 5"/>
</dbReference>
<protein>
    <submittedName>
        <fullName evidence="2">Uncharacterized protein</fullName>
    </submittedName>
</protein>
<sequence length="126" mass="13531">MYPKRYRVLSSSPRLNLHKISQAVRKSQATARDTYLADPGGGCNNLPLVALPKIALTPDFRAACLPVGSLAASSEARSARTRAVTPAAPLSGDNAPAAHDRWEPRTTDFQTRREPGVAGQEEPPLD</sequence>
<organism evidence="2 3">
    <name type="scientific">Pleurodeles waltl</name>
    <name type="common">Iberian ribbed newt</name>
    <dbReference type="NCBI Taxonomy" id="8319"/>
    <lineage>
        <taxon>Eukaryota</taxon>
        <taxon>Metazoa</taxon>
        <taxon>Chordata</taxon>
        <taxon>Craniata</taxon>
        <taxon>Vertebrata</taxon>
        <taxon>Euteleostomi</taxon>
        <taxon>Amphibia</taxon>
        <taxon>Batrachia</taxon>
        <taxon>Caudata</taxon>
        <taxon>Salamandroidea</taxon>
        <taxon>Salamandridae</taxon>
        <taxon>Pleurodelinae</taxon>
        <taxon>Pleurodeles</taxon>
    </lineage>
</organism>
<name>A0AAV7S0A8_PLEWA</name>
<reference evidence="2" key="1">
    <citation type="journal article" date="2022" name="bioRxiv">
        <title>Sequencing and chromosome-scale assembly of the giantPleurodeles waltlgenome.</title>
        <authorList>
            <person name="Brown T."/>
            <person name="Elewa A."/>
            <person name="Iarovenko S."/>
            <person name="Subramanian E."/>
            <person name="Araus A.J."/>
            <person name="Petzold A."/>
            <person name="Susuki M."/>
            <person name="Suzuki K.-i.T."/>
            <person name="Hayashi T."/>
            <person name="Toyoda A."/>
            <person name="Oliveira C."/>
            <person name="Osipova E."/>
            <person name="Leigh N.D."/>
            <person name="Simon A."/>
            <person name="Yun M.H."/>
        </authorList>
    </citation>
    <scope>NUCLEOTIDE SEQUENCE</scope>
    <source>
        <strain evidence="2">20211129_DDA</strain>
        <tissue evidence="2">Liver</tissue>
    </source>
</reference>
<dbReference type="AlphaFoldDB" id="A0AAV7S0A8"/>
<proteinExistence type="predicted"/>
<accession>A0AAV7S0A8</accession>
<evidence type="ECO:0000313" key="2">
    <source>
        <dbReference type="EMBL" id="KAJ1157583.1"/>
    </source>
</evidence>
<evidence type="ECO:0000313" key="3">
    <source>
        <dbReference type="Proteomes" id="UP001066276"/>
    </source>
</evidence>
<keyword evidence="3" id="KW-1185">Reference proteome</keyword>
<gene>
    <name evidence="2" type="ORF">NDU88_010289</name>
</gene>
<feature type="compositionally biased region" description="Basic and acidic residues" evidence="1">
    <location>
        <begin position="98"/>
        <end position="115"/>
    </location>
</feature>
<feature type="region of interest" description="Disordered" evidence="1">
    <location>
        <begin position="72"/>
        <end position="126"/>
    </location>
</feature>
<comment type="caution">
    <text evidence="2">The sequence shown here is derived from an EMBL/GenBank/DDBJ whole genome shotgun (WGS) entry which is preliminary data.</text>
</comment>
<evidence type="ECO:0000256" key="1">
    <source>
        <dbReference type="SAM" id="MobiDB-lite"/>
    </source>
</evidence>